<protein>
    <submittedName>
        <fullName evidence="1">UspA domain-containing protein</fullName>
    </submittedName>
</protein>
<organism evidence="1 2">
    <name type="scientific">Natrinema pellirubrum (strain DSM 15624 / CIP 106293 / JCM 10476 / NCIMB 786 / 157)</name>
    <dbReference type="NCBI Taxonomy" id="797303"/>
    <lineage>
        <taxon>Archaea</taxon>
        <taxon>Methanobacteriati</taxon>
        <taxon>Methanobacteriota</taxon>
        <taxon>Stenosarchaea group</taxon>
        <taxon>Halobacteria</taxon>
        <taxon>Halobacteriales</taxon>
        <taxon>Natrialbaceae</taxon>
        <taxon>Natrinema</taxon>
    </lineage>
</organism>
<dbReference type="AlphaFoldDB" id="L9YES8"/>
<dbReference type="Proteomes" id="UP000011593">
    <property type="component" value="Unassembled WGS sequence"/>
</dbReference>
<comment type="caution">
    <text evidence="1">The sequence shown here is derived from an EMBL/GenBank/DDBJ whole genome shotgun (WGS) entry which is preliminary data.</text>
</comment>
<dbReference type="PATRIC" id="fig|797303.5.peg.3087"/>
<keyword evidence="2" id="KW-1185">Reference proteome</keyword>
<evidence type="ECO:0000313" key="1">
    <source>
        <dbReference type="EMBL" id="ELY72191.1"/>
    </source>
</evidence>
<gene>
    <name evidence="1" type="ORF">C488_15517</name>
</gene>
<sequence length="72" mass="7907">MLENLIESFTAPIETRVDSGSVEAFIDRNASLYDLVVIGASTDRSAVSRLVSTPTFERIHEVDCDVALVHRA</sequence>
<evidence type="ECO:0000313" key="2">
    <source>
        <dbReference type="Proteomes" id="UP000011593"/>
    </source>
</evidence>
<dbReference type="EMBL" id="AOIE01000094">
    <property type="protein sequence ID" value="ELY72191.1"/>
    <property type="molecule type" value="Genomic_DNA"/>
</dbReference>
<name>L9YES8_NATP1</name>
<proteinExistence type="predicted"/>
<accession>L9YES8</accession>
<reference evidence="1 2" key="1">
    <citation type="journal article" date="2014" name="PLoS Genet.">
        <title>Phylogenetically driven sequencing of extremely halophilic archaea reveals strategies for static and dynamic osmo-response.</title>
        <authorList>
            <person name="Becker E.A."/>
            <person name="Seitzer P.M."/>
            <person name="Tritt A."/>
            <person name="Larsen D."/>
            <person name="Krusor M."/>
            <person name="Yao A.I."/>
            <person name="Wu D."/>
            <person name="Madern D."/>
            <person name="Eisen J.A."/>
            <person name="Darling A.E."/>
            <person name="Facciotti M.T."/>
        </authorList>
    </citation>
    <scope>NUCLEOTIDE SEQUENCE [LARGE SCALE GENOMIC DNA]</scope>
    <source>
        <strain evidence="1 2">DSM 15624</strain>
    </source>
</reference>